<evidence type="ECO:0000313" key="2">
    <source>
        <dbReference type="EMBL" id="KAK7507336.1"/>
    </source>
</evidence>
<reference evidence="2 3" key="1">
    <citation type="journal article" date="2023" name="Sci. Data">
        <title>Genome assembly of the Korean intertidal mud-creeper Batillaria attramentaria.</title>
        <authorList>
            <person name="Patra A.K."/>
            <person name="Ho P.T."/>
            <person name="Jun S."/>
            <person name="Lee S.J."/>
            <person name="Kim Y."/>
            <person name="Won Y.J."/>
        </authorList>
    </citation>
    <scope>NUCLEOTIDE SEQUENCE [LARGE SCALE GENOMIC DNA]</scope>
    <source>
        <strain evidence="2">Wonlab-2016</strain>
    </source>
</reference>
<comment type="caution">
    <text evidence="2">The sequence shown here is derived from an EMBL/GenBank/DDBJ whole genome shotgun (WGS) entry which is preliminary data.</text>
</comment>
<dbReference type="AlphaFoldDB" id="A0ABD0M7B7"/>
<dbReference type="EMBL" id="JACVVK020000004">
    <property type="protein sequence ID" value="KAK7507336.1"/>
    <property type="molecule type" value="Genomic_DNA"/>
</dbReference>
<evidence type="ECO:0000313" key="3">
    <source>
        <dbReference type="Proteomes" id="UP001519460"/>
    </source>
</evidence>
<feature type="chain" id="PRO_5044748815" description="Secreted protein" evidence="1">
    <location>
        <begin position="16"/>
        <end position="108"/>
    </location>
</feature>
<name>A0ABD0M7B7_9CAEN</name>
<keyword evidence="1" id="KW-0732">Signal</keyword>
<keyword evidence="3" id="KW-1185">Reference proteome</keyword>
<proteinExistence type="predicted"/>
<feature type="signal peptide" evidence="1">
    <location>
        <begin position="1"/>
        <end position="15"/>
    </location>
</feature>
<organism evidence="2 3">
    <name type="scientific">Batillaria attramentaria</name>
    <dbReference type="NCBI Taxonomy" id="370345"/>
    <lineage>
        <taxon>Eukaryota</taxon>
        <taxon>Metazoa</taxon>
        <taxon>Spiralia</taxon>
        <taxon>Lophotrochozoa</taxon>
        <taxon>Mollusca</taxon>
        <taxon>Gastropoda</taxon>
        <taxon>Caenogastropoda</taxon>
        <taxon>Sorbeoconcha</taxon>
        <taxon>Cerithioidea</taxon>
        <taxon>Batillariidae</taxon>
        <taxon>Batillaria</taxon>
    </lineage>
</organism>
<sequence>MAFFFFLVSLPLRSGVSWIAGSLGIDSGLLCVSAVTATPTPASRDQGAMSESVGQASACTVKFPSSDARGDGFGSGQRVGVWPARKHLWLSFPQCTGRFYATSEPSTY</sequence>
<dbReference type="Proteomes" id="UP001519460">
    <property type="component" value="Unassembled WGS sequence"/>
</dbReference>
<accession>A0ABD0M7B7</accession>
<protein>
    <recommendedName>
        <fullName evidence="4">Secreted protein</fullName>
    </recommendedName>
</protein>
<gene>
    <name evidence="2" type="ORF">BaRGS_00001271</name>
</gene>
<evidence type="ECO:0000256" key="1">
    <source>
        <dbReference type="SAM" id="SignalP"/>
    </source>
</evidence>
<evidence type="ECO:0008006" key="4">
    <source>
        <dbReference type="Google" id="ProtNLM"/>
    </source>
</evidence>